<sequence>MKIMSLKPDDYDFGNAENYSFATTITCANEEARKMYVLAHGHMLNYNHEEAIACFTKCAELDPNCAMAWWGIAYCVSSNYNWTPGLGSGYDPIQQAISLKDGCTELEKDLIDALSERHSEEARDAADPSVLNMGNSPELNIAFADAMAPLYEKYKGNLDVTAIYVEALMNLKAWQLWDKNTSTGEITPADDNTLLLVKVLEDAFESSEEAKVHPALCHLYCHALELSPFPERALPAADVLRTLMPGLGHLVHMPSHIDAWVGQWKEAMDCNIAAVEADDRYVEITGNESQFYKFYRMHNHHFVVWCAMFDGQYETALKYARKAVSTLPAGDADSGVQFMLAGIIPMGAIFLESYVTMPWHVLIRFGKWDEILNEPLHTDKDVFPAAIATQHYARGVAYASKGMVSEAEAEQTLFKEALQNPALAGRVLHNNLMYQDPSDGPCILLVNDAILDGEIEYRRQFLAKQNGQEADFTEAFNHLRRGVDLSLNLAYNEPWGQMQPVRHILGALLLEQGEVEEAEEVYRADIDLWKDNMWGLLGLKLCLEARGDTSGELEKVTALFEERSIRADIVPAKTCFCAQDSVKSSCC</sequence>
<dbReference type="Pfam" id="PF13181">
    <property type="entry name" value="TPR_8"/>
    <property type="match status" value="1"/>
</dbReference>
<dbReference type="Gene3D" id="1.25.40.10">
    <property type="entry name" value="Tetratricopeptide repeat domain"/>
    <property type="match status" value="2"/>
</dbReference>
<protein>
    <recommendedName>
        <fullName evidence="2">TPR repeat-containing protein</fullName>
    </recommendedName>
</protein>
<dbReference type="PANTHER" id="PTHR45588:SF1">
    <property type="entry name" value="WW DOMAIN-CONTAINING PROTEIN"/>
    <property type="match status" value="1"/>
</dbReference>
<dbReference type="SUPFAM" id="SSF48452">
    <property type="entry name" value="TPR-like"/>
    <property type="match status" value="1"/>
</dbReference>
<reference evidence="1" key="1">
    <citation type="submission" date="2014-11" db="EMBL/GenBank/DDBJ databases">
        <authorList>
            <person name="Zhu J."/>
            <person name="Qi W."/>
            <person name="Song R."/>
        </authorList>
    </citation>
    <scope>NUCLEOTIDE SEQUENCE</scope>
</reference>
<dbReference type="InterPro" id="IPR019734">
    <property type="entry name" value="TPR_rpt"/>
</dbReference>
<evidence type="ECO:0000313" key="1">
    <source>
        <dbReference type="EMBL" id="ANV79201.1"/>
    </source>
</evidence>
<organism evidence="1">
    <name type="scientific">uncultured Poseidoniia archaeon</name>
    <dbReference type="NCBI Taxonomy" id="1697135"/>
    <lineage>
        <taxon>Archaea</taxon>
        <taxon>Methanobacteriati</taxon>
        <taxon>Thermoplasmatota</taxon>
        <taxon>Candidatus Poseidoniia</taxon>
        <taxon>environmental samples</taxon>
    </lineage>
</organism>
<name>A0A1B1TA85_9ARCH</name>
<accession>A0A1B1TA85</accession>
<dbReference type="InterPro" id="IPR011990">
    <property type="entry name" value="TPR-like_helical_dom_sf"/>
</dbReference>
<reference evidence="1" key="2">
    <citation type="journal article" date="2015" name="ISME J.">
        <title>A new class of marine Euryarchaeota group II from the Mediterranean deep chlorophyll maximum.</title>
        <authorList>
            <person name="Martin-Cuadrado A.B."/>
            <person name="Garcia-Heredia I."/>
            <person name="Molto A.G."/>
            <person name="Lopez-Ubeda R."/>
            <person name="Kimes N."/>
            <person name="Lopez-Garcia P."/>
            <person name="Moreira D."/>
            <person name="Rodriguez-Valera F."/>
        </authorList>
    </citation>
    <scope>NUCLEOTIDE SEQUENCE</scope>
</reference>
<proteinExistence type="predicted"/>
<dbReference type="AlphaFoldDB" id="A0A1B1TA85"/>
<dbReference type="EMBL" id="KP211814">
    <property type="protein sequence ID" value="ANV79201.1"/>
    <property type="molecule type" value="Genomic_DNA"/>
</dbReference>
<evidence type="ECO:0008006" key="2">
    <source>
        <dbReference type="Google" id="ProtNLM"/>
    </source>
</evidence>
<dbReference type="PANTHER" id="PTHR45588">
    <property type="entry name" value="TPR DOMAIN-CONTAINING PROTEIN"/>
    <property type="match status" value="1"/>
</dbReference>
<dbReference type="SMART" id="SM00028">
    <property type="entry name" value="TPR"/>
    <property type="match status" value="2"/>
</dbReference>